<evidence type="ECO:0000256" key="13">
    <source>
        <dbReference type="ARBA" id="ARBA00040950"/>
    </source>
</evidence>
<evidence type="ECO:0000256" key="4">
    <source>
        <dbReference type="ARBA" id="ARBA00022614"/>
    </source>
</evidence>
<evidence type="ECO:0000256" key="5">
    <source>
        <dbReference type="ARBA" id="ARBA00022737"/>
    </source>
</evidence>
<comment type="similarity">
    <text evidence="12">Belongs to the DRC3 family.</text>
</comment>
<dbReference type="PROSITE" id="PS51450">
    <property type="entry name" value="LRR"/>
    <property type="match status" value="2"/>
</dbReference>
<dbReference type="GeneID" id="107264607"/>
<keyword evidence="7 14" id="KW-0175">Coiled coil</keyword>
<keyword evidence="15" id="KW-1185">Reference proteome</keyword>
<dbReference type="InterPro" id="IPR032675">
    <property type="entry name" value="LRR_dom_sf"/>
</dbReference>
<evidence type="ECO:0000256" key="2">
    <source>
        <dbReference type="ARBA" id="ARBA00004611"/>
    </source>
</evidence>
<evidence type="ECO:0000256" key="14">
    <source>
        <dbReference type="SAM" id="Coils"/>
    </source>
</evidence>
<dbReference type="PANTHER" id="PTHR45973">
    <property type="entry name" value="PROTEIN PHOSPHATASE 1 REGULATORY SUBUNIT SDS22-RELATED"/>
    <property type="match status" value="1"/>
</dbReference>
<accession>A0AAJ7BKR2</accession>
<dbReference type="Proteomes" id="UP000694920">
    <property type="component" value="Unplaced"/>
</dbReference>
<keyword evidence="8" id="KW-0969">Cilium</keyword>
<evidence type="ECO:0000256" key="11">
    <source>
        <dbReference type="ARBA" id="ARBA00024433"/>
    </source>
</evidence>
<evidence type="ECO:0000256" key="1">
    <source>
        <dbReference type="ARBA" id="ARBA00003843"/>
    </source>
</evidence>
<dbReference type="InterPro" id="IPR050576">
    <property type="entry name" value="Cilia_flagella_integrity"/>
</dbReference>
<feature type="coiled-coil region" evidence="14">
    <location>
        <begin position="200"/>
        <end position="227"/>
    </location>
</feature>
<proteinExistence type="inferred from homology"/>
<comment type="function">
    <text evidence="1">Cilium-specific protein required for cilia structures.</text>
</comment>
<evidence type="ECO:0000256" key="7">
    <source>
        <dbReference type="ARBA" id="ARBA00023054"/>
    </source>
</evidence>
<evidence type="ECO:0000256" key="3">
    <source>
        <dbReference type="ARBA" id="ARBA00022490"/>
    </source>
</evidence>
<dbReference type="Gene3D" id="3.80.10.10">
    <property type="entry name" value="Ribonuclease Inhibitor"/>
    <property type="match status" value="1"/>
</dbReference>
<evidence type="ECO:0000313" key="16">
    <source>
        <dbReference type="RefSeq" id="XP_015588512.1"/>
    </source>
</evidence>
<dbReference type="SUPFAM" id="SSF52075">
    <property type="entry name" value="Outer arm dynein light chain 1"/>
    <property type="match status" value="1"/>
</dbReference>
<sequence>MQSDVPTIFQESAEPGVINRDMLISLVIEQGPKGEAGRLFLEDSIKFEDIQEIRIEFLNILNIDYIWVMHNLVKLRLSNNIIEKIENLDVLVHLRELDLSFNHIRVMENLNHMTHLEILLLYENKVSVIQGIDDLHQLMIFSIGNNKIDDWDHVMYLRKLKKLRSFNVDGNPCLEKEGYFDYLYAFVPQLIYCRYKMITNKERQLALEQHHRTISNLEENEAKEKEEEDARRAFEKHIDLLSKSYVEYLDGNYLFEQMFKHDGEGRNLITLTEDTQVAYEEYKKTFSAICQELYELGLKEEARRRNEIRQFEDIVNGGKQKVQEDARKTMDEVMKRKSEIFLDVKTLIESMTGELETDVLEEKVEQAQRLSEDFNDFISRIWTKLIYKEVVLHEQVDDINEVFKINMTDMVESFLEAAQSYFAQLRNADAEYNDNINTIATIYINSFGTNDENKIPPHVLEICGDKDLLTNNLAASRDVHLQIIDGREDRMVGRLKNWLEKHVEKLIEEESERHRSGVLEISHFLEFQREEFDALQLQRHLSIGSGDPDVIAALEG</sequence>
<evidence type="ECO:0000256" key="9">
    <source>
        <dbReference type="ARBA" id="ARBA00023212"/>
    </source>
</evidence>
<dbReference type="SMART" id="SM00365">
    <property type="entry name" value="LRR_SD22"/>
    <property type="match status" value="4"/>
</dbReference>
<dbReference type="Pfam" id="PF14580">
    <property type="entry name" value="LRR_9"/>
    <property type="match status" value="1"/>
</dbReference>
<gene>
    <name evidence="16" type="primary">LOC107264607</name>
</gene>
<name>A0AAJ7BKR2_CEPCN</name>
<evidence type="ECO:0000256" key="8">
    <source>
        <dbReference type="ARBA" id="ARBA00023069"/>
    </source>
</evidence>
<dbReference type="RefSeq" id="XP_015588512.1">
    <property type="nucleotide sequence ID" value="XM_015733026.2"/>
</dbReference>
<dbReference type="KEGG" id="ccin:107264607"/>
<keyword evidence="6" id="KW-0282">Flagellum</keyword>
<evidence type="ECO:0000256" key="10">
    <source>
        <dbReference type="ARBA" id="ARBA00023273"/>
    </source>
</evidence>
<evidence type="ECO:0000256" key="12">
    <source>
        <dbReference type="ARBA" id="ARBA00038378"/>
    </source>
</evidence>
<reference evidence="16" key="1">
    <citation type="submission" date="2025-08" db="UniProtKB">
        <authorList>
            <consortium name="RefSeq"/>
        </authorList>
    </citation>
    <scope>IDENTIFICATION</scope>
</reference>
<comment type="subcellular location">
    <subcellularLocation>
        <location evidence="2">Cytoplasm</location>
        <location evidence="2">Cytoskeleton</location>
        <location evidence="2">Flagellum axoneme</location>
    </subcellularLocation>
</comment>
<keyword evidence="3" id="KW-0963">Cytoplasm</keyword>
<dbReference type="GO" id="GO:0005929">
    <property type="term" value="C:cilium"/>
    <property type="evidence" value="ECO:0007669"/>
    <property type="project" value="TreeGrafter"/>
</dbReference>
<keyword evidence="4" id="KW-0433">Leucine-rich repeat</keyword>
<organism evidence="15 16">
    <name type="scientific">Cephus cinctus</name>
    <name type="common">Wheat stem sawfly</name>
    <dbReference type="NCBI Taxonomy" id="211228"/>
    <lineage>
        <taxon>Eukaryota</taxon>
        <taxon>Metazoa</taxon>
        <taxon>Ecdysozoa</taxon>
        <taxon>Arthropoda</taxon>
        <taxon>Hexapoda</taxon>
        <taxon>Insecta</taxon>
        <taxon>Pterygota</taxon>
        <taxon>Neoptera</taxon>
        <taxon>Endopterygota</taxon>
        <taxon>Hymenoptera</taxon>
        <taxon>Cephoidea</taxon>
        <taxon>Cephidae</taxon>
        <taxon>Cephus</taxon>
    </lineage>
</organism>
<dbReference type="InterPro" id="IPR001611">
    <property type="entry name" value="Leu-rich_rpt"/>
</dbReference>
<keyword evidence="5" id="KW-0677">Repeat</keyword>
<evidence type="ECO:0000256" key="6">
    <source>
        <dbReference type="ARBA" id="ARBA00022846"/>
    </source>
</evidence>
<dbReference type="AlphaFoldDB" id="A0AAJ7BKR2"/>
<keyword evidence="10" id="KW-0966">Cell projection</keyword>
<keyword evidence="9" id="KW-0206">Cytoskeleton</keyword>
<evidence type="ECO:0000313" key="15">
    <source>
        <dbReference type="Proteomes" id="UP000694920"/>
    </source>
</evidence>
<protein>
    <recommendedName>
        <fullName evidence="11">Dynein axonemal assembly factor 1 homolog</fullName>
    </recommendedName>
    <alternativeName>
        <fullName evidence="13">Dynein regulatory complex subunit 3</fullName>
    </alternativeName>
</protein>
<dbReference type="PANTHER" id="PTHR45973:SF12">
    <property type="entry name" value="DYNEIN REGULATORY COMPLEX SUBUNIT 3"/>
    <property type="match status" value="1"/>
</dbReference>